<sequence length="49" mass="5648">MRFAIRRRQQQKQTDNQQGNSDTDERRGMAITQFTKHEAADDPGAAQDQ</sequence>
<organism evidence="2 3">
    <name type="scientific">Salmonella enterica subsp. enterica serovar Bovismorbificans</name>
    <dbReference type="NCBI Taxonomy" id="58097"/>
    <lineage>
        <taxon>Bacteria</taxon>
        <taxon>Pseudomonadati</taxon>
        <taxon>Pseudomonadota</taxon>
        <taxon>Gammaproteobacteria</taxon>
        <taxon>Enterobacterales</taxon>
        <taxon>Enterobacteriaceae</taxon>
        <taxon>Salmonella</taxon>
    </lineage>
</organism>
<evidence type="ECO:0000256" key="1">
    <source>
        <dbReference type="SAM" id="MobiDB-lite"/>
    </source>
</evidence>
<dbReference type="Proteomes" id="UP000042394">
    <property type="component" value="Unassembled WGS sequence"/>
</dbReference>
<gene>
    <name evidence="2" type="ORF">ERS008207_02267</name>
</gene>
<dbReference type="EMBL" id="CQPD01000020">
    <property type="protein sequence ID" value="CNU26321.1"/>
    <property type="molecule type" value="Genomic_DNA"/>
</dbReference>
<evidence type="ECO:0000313" key="2">
    <source>
        <dbReference type="EMBL" id="CNU26321.1"/>
    </source>
</evidence>
<dbReference type="AlphaFoldDB" id="A0A655CRH3"/>
<feature type="region of interest" description="Disordered" evidence="1">
    <location>
        <begin position="1"/>
        <end position="49"/>
    </location>
</feature>
<feature type="compositionally biased region" description="Basic residues" evidence="1">
    <location>
        <begin position="1"/>
        <end position="10"/>
    </location>
</feature>
<accession>A0A655CRH3</accession>
<protein>
    <submittedName>
        <fullName evidence="2">Uncharacterized protein</fullName>
    </submittedName>
</protein>
<evidence type="ECO:0000313" key="3">
    <source>
        <dbReference type="Proteomes" id="UP000042394"/>
    </source>
</evidence>
<proteinExistence type="predicted"/>
<reference evidence="2 3" key="1">
    <citation type="submission" date="2015-03" db="EMBL/GenBank/DDBJ databases">
        <authorList>
            <consortium name="Pathogen Informatics"/>
        </authorList>
    </citation>
    <scope>NUCLEOTIDE SEQUENCE [LARGE SCALE GENOMIC DNA]</scope>
    <source>
        <strain evidence="2 3">D4891</strain>
    </source>
</reference>
<name>A0A655CRH3_SALET</name>